<reference evidence="2" key="1">
    <citation type="submission" date="2016-10" db="EMBL/GenBank/DDBJ databases">
        <authorList>
            <person name="Varghese N."/>
            <person name="Submissions S."/>
        </authorList>
    </citation>
    <scope>NUCLEOTIDE SEQUENCE [LARGE SCALE GENOMIC DNA]</scope>
    <source>
        <strain evidence="2">DSM 17465</strain>
    </source>
</reference>
<dbReference type="AlphaFoldDB" id="A0A1I7DZG3"/>
<dbReference type="Proteomes" id="UP000183371">
    <property type="component" value="Unassembled WGS sequence"/>
</dbReference>
<evidence type="ECO:0000313" key="2">
    <source>
        <dbReference type="Proteomes" id="UP000183371"/>
    </source>
</evidence>
<dbReference type="EMBL" id="FPBD01000014">
    <property type="protein sequence ID" value="SFU17026.1"/>
    <property type="molecule type" value="Genomic_DNA"/>
</dbReference>
<name>A0A1I7DZG3_9HYPH</name>
<keyword evidence="2" id="KW-1185">Reference proteome</keyword>
<protein>
    <submittedName>
        <fullName evidence="1">Uncharacterized protein</fullName>
    </submittedName>
</protein>
<sequence length="74" mass="8362">MYIAYYKKSAFGIGNTEDKALEKAKEILMQLGQREMERAFLNLKTAPLSKTAYAALEGKEIVLFSLIQGIFELN</sequence>
<gene>
    <name evidence="1" type="ORF">SAMN05444141_11416</name>
</gene>
<organism evidence="1 2">
    <name type="scientific">Pseudovibrio denitrificans</name>
    <dbReference type="NCBI Taxonomy" id="258256"/>
    <lineage>
        <taxon>Bacteria</taxon>
        <taxon>Pseudomonadati</taxon>
        <taxon>Pseudomonadota</taxon>
        <taxon>Alphaproteobacteria</taxon>
        <taxon>Hyphomicrobiales</taxon>
        <taxon>Stappiaceae</taxon>
        <taxon>Pseudovibrio</taxon>
    </lineage>
</organism>
<proteinExistence type="predicted"/>
<evidence type="ECO:0000313" key="1">
    <source>
        <dbReference type="EMBL" id="SFU17026.1"/>
    </source>
</evidence>
<accession>A0A1I7DZG3</accession>
<dbReference type="RefSeq" id="WP_054785655.1">
    <property type="nucleotide sequence ID" value="NZ_FPBD01000014.1"/>
</dbReference>